<reference evidence="1 2" key="1">
    <citation type="journal article" date="2019" name="Int. J. Syst. Evol. Microbiol.">
        <title>The Global Catalogue of Microorganisms (GCM) 10K type strain sequencing project: providing services to taxonomists for standard genome sequencing and annotation.</title>
        <authorList>
            <consortium name="The Broad Institute Genomics Platform"/>
            <consortium name="The Broad Institute Genome Sequencing Center for Infectious Disease"/>
            <person name="Wu L."/>
            <person name="Ma J."/>
        </authorList>
    </citation>
    <scope>NUCLEOTIDE SEQUENCE [LARGE SCALE GENOMIC DNA]</scope>
    <source>
        <strain evidence="1 2">JCM 15395</strain>
    </source>
</reference>
<comment type="caution">
    <text evidence="1">The sequence shown here is derived from an EMBL/GenBank/DDBJ whole genome shotgun (WGS) entry which is preliminary data.</text>
</comment>
<dbReference type="InterPro" id="IPR007061">
    <property type="entry name" value="MST-like"/>
</dbReference>
<keyword evidence="2" id="KW-1185">Reference proteome</keyword>
<evidence type="ECO:0000313" key="1">
    <source>
        <dbReference type="EMBL" id="GAA0604528.1"/>
    </source>
</evidence>
<evidence type="ECO:0000313" key="2">
    <source>
        <dbReference type="Proteomes" id="UP001500866"/>
    </source>
</evidence>
<sequence length="173" mass="20260">MIEYRIKSVGGYAEKIGELVSMLEYSRAVTLDEVRGLVQKDLDFLTNKSSNTIGAILLHIASIEFVHQVISFDERDINEVELQKWKTALELGQQARSEIRKNDIEHYLTELAQVREQTLATLKDFSDEWLFAEKQWENGIPYNNYYLWFHVLEDEINHRGQIRAIKRVLSESK</sequence>
<protein>
    <submittedName>
        <fullName evidence="1">DinB family protein</fullName>
    </submittedName>
</protein>
<dbReference type="EMBL" id="BAAADS010000015">
    <property type="protein sequence ID" value="GAA0604528.1"/>
    <property type="molecule type" value="Genomic_DNA"/>
</dbReference>
<gene>
    <name evidence="1" type="ORF">GCM10009001_22160</name>
</gene>
<dbReference type="Pfam" id="PF04978">
    <property type="entry name" value="MST"/>
    <property type="match status" value="1"/>
</dbReference>
<dbReference type="RefSeq" id="WP_343813023.1">
    <property type="nucleotide sequence ID" value="NZ_BAAADS010000015.1"/>
</dbReference>
<dbReference type="Gene3D" id="1.20.120.450">
    <property type="entry name" value="dinb family like domain"/>
    <property type="match status" value="1"/>
</dbReference>
<proteinExistence type="predicted"/>
<dbReference type="InterPro" id="IPR034660">
    <property type="entry name" value="DinB/YfiT-like"/>
</dbReference>
<dbReference type="Proteomes" id="UP001500866">
    <property type="component" value="Unassembled WGS sequence"/>
</dbReference>
<organism evidence="1 2">
    <name type="scientific">Virgibacillus siamensis</name>
    <dbReference type="NCBI Taxonomy" id="480071"/>
    <lineage>
        <taxon>Bacteria</taxon>
        <taxon>Bacillati</taxon>
        <taxon>Bacillota</taxon>
        <taxon>Bacilli</taxon>
        <taxon>Bacillales</taxon>
        <taxon>Bacillaceae</taxon>
        <taxon>Virgibacillus</taxon>
    </lineage>
</organism>
<name>A0ABN1G5V8_9BACI</name>
<accession>A0ABN1G5V8</accession>
<dbReference type="SUPFAM" id="SSF109854">
    <property type="entry name" value="DinB/YfiT-like putative metalloenzymes"/>
    <property type="match status" value="1"/>
</dbReference>